<dbReference type="InterPro" id="IPR015422">
    <property type="entry name" value="PyrdxlP-dep_Trfase_small"/>
</dbReference>
<keyword evidence="3" id="KW-0210">Decarboxylase</keyword>
<dbReference type="InterPro" id="IPR021115">
    <property type="entry name" value="Pyridoxal-P_BS"/>
</dbReference>
<dbReference type="InterPro" id="IPR002129">
    <property type="entry name" value="PyrdxlP-dep_de-COase"/>
</dbReference>
<keyword evidence="5 7" id="KW-0456">Lyase</keyword>
<reference evidence="8 9" key="1">
    <citation type="journal article" date="2015" name="Microbiome">
        <title>Genomic resolution of linkages in carbon, nitrogen, and sulfur cycling among widespread estuary sediment bacteria.</title>
        <authorList>
            <person name="Baker B.J."/>
            <person name="Lazar C.S."/>
            <person name="Teske A.P."/>
            <person name="Dick G.J."/>
        </authorList>
    </citation>
    <scope>NUCLEOTIDE SEQUENCE [LARGE SCALE GENOMIC DNA]</scope>
    <source>
        <strain evidence="8">DG_24</strain>
    </source>
</reference>
<dbReference type="InterPro" id="IPR010977">
    <property type="entry name" value="Aromatic_deC"/>
</dbReference>
<dbReference type="GO" id="GO:0006520">
    <property type="term" value="P:amino acid metabolic process"/>
    <property type="evidence" value="ECO:0007669"/>
    <property type="project" value="InterPro"/>
</dbReference>
<dbReference type="PANTHER" id="PTHR11999:SF70">
    <property type="entry name" value="MIP05841P"/>
    <property type="match status" value="1"/>
</dbReference>
<feature type="modified residue" description="N6-(pyridoxal phosphate)lysine" evidence="6">
    <location>
        <position position="297"/>
    </location>
</feature>
<dbReference type="Gene3D" id="1.20.1340.10">
    <property type="entry name" value="dopa decarboxylase, N-terminal domain"/>
    <property type="match status" value="1"/>
</dbReference>
<accession>A0A0S7WT46</accession>
<evidence type="ECO:0000256" key="1">
    <source>
        <dbReference type="ARBA" id="ARBA00001933"/>
    </source>
</evidence>
<comment type="caution">
    <text evidence="8">The sequence shown here is derived from an EMBL/GenBank/DDBJ whole genome shotgun (WGS) entry which is preliminary data.</text>
</comment>
<evidence type="ECO:0000313" key="8">
    <source>
        <dbReference type="EMBL" id="KPJ53357.1"/>
    </source>
</evidence>
<name>A0A0S7WT46_UNCT6</name>
<evidence type="ECO:0000256" key="5">
    <source>
        <dbReference type="ARBA" id="ARBA00023239"/>
    </source>
</evidence>
<comment type="similarity">
    <text evidence="2 7">Belongs to the group II decarboxylase family.</text>
</comment>
<dbReference type="STRING" id="1703770.AMJ39_04960"/>
<dbReference type="Gene3D" id="3.90.1150.10">
    <property type="entry name" value="Aspartate Aminotransferase, domain 1"/>
    <property type="match status" value="1"/>
</dbReference>
<protein>
    <submittedName>
        <fullName evidence="8">Amino acid decarboxylase</fullName>
    </submittedName>
</protein>
<dbReference type="AlphaFoldDB" id="A0A0S7WT46"/>
<proteinExistence type="inferred from homology"/>
<dbReference type="Pfam" id="PF00282">
    <property type="entry name" value="Pyridoxal_deC"/>
    <property type="match status" value="1"/>
</dbReference>
<evidence type="ECO:0000256" key="3">
    <source>
        <dbReference type="ARBA" id="ARBA00022793"/>
    </source>
</evidence>
<dbReference type="PATRIC" id="fig|1703770.3.peg.1974"/>
<dbReference type="EMBL" id="LIZS01000021">
    <property type="protein sequence ID" value="KPJ53357.1"/>
    <property type="molecule type" value="Genomic_DNA"/>
</dbReference>
<sequence length="491" mass="55418">MERETFRRYGHQVVDWVADYLEDVERYPVLSPVVPGEVQKQLPREPPVTGEPMDKILADFRDIIVPGVTHWNHPRFFAYFPANNSGPSILGELLSAALGINAMVWQTCPAATELEELVMDWLRQMLGLPERFRGVIQDTASTGTLCALVCARERVTGFRVNAHGFAAGTEGGTLRVYTSQEGHSSVEKDAKIAGFGAENVVRVEVDEAYAMDPRDLEQRIVADQRTGLRPCCIVATVGTTSSTAIDPLTPIASVAERYGLWLHVDAALAGSAAILPEKRWILQGIEGVDSFVFNPHKWLFTNFDCSAYFTRDPETLIRALSVLPEYLKTDLDRHVTNYRDWGIQLGRRFRALKLWFVLRSYGVQGLQQRLREHIALAEEFRTWVEASEHFELLAPVPLNTICFRFHPRAEAEDELSDEKLDQLNKALLDEVNASGRIYITHTRLGGRFTLRFCVGQTQTRREHVIEGWECIRNARVVRARIESGDKGHDGC</sequence>
<evidence type="ECO:0000256" key="2">
    <source>
        <dbReference type="ARBA" id="ARBA00009533"/>
    </source>
</evidence>
<dbReference type="PRINTS" id="PR00800">
    <property type="entry name" value="YHDCRBOXLASE"/>
</dbReference>
<dbReference type="SUPFAM" id="SSF53383">
    <property type="entry name" value="PLP-dependent transferases"/>
    <property type="match status" value="1"/>
</dbReference>
<dbReference type="Gene3D" id="3.40.640.10">
    <property type="entry name" value="Type I PLP-dependent aspartate aminotransferase-like (Major domain)"/>
    <property type="match status" value="1"/>
</dbReference>
<dbReference type="GO" id="GO:0019752">
    <property type="term" value="P:carboxylic acid metabolic process"/>
    <property type="evidence" value="ECO:0007669"/>
    <property type="project" value="InterPro"/>
</dbReference>
<dbReference type="PROSITE" id="PS00392">
    <property type="entry name" value="DDC_GAD_HDC_YDC"/>
    <property type="match status" value="1"/>
</dbReference>
<keyword evidence="4 6" id="KW-0663">Pyridoxal phosphate</keyword>
<dbReference type="GO" id="GO:0016831">
    <property type="term" value="F:carboxy-lyase activity"/>
    <property type="evidence" value="ECO:0007669"/>
    <property type="project" value="UniProtKB-KW"/>
</dbReference>
<dbReference type="InterPro" id="IPR015421">
    <property type="entry name" value="PyrdxlP-dep_Trfase_major"/>
</dbReference>
<dbReference type="InterPro" id="IPR015424">
    <property type="entry name" value="PyrdxlP-dep_Trfase"/>
</dbReference>
<evidence type="ECO:0000313" key="9">
    <source>
        <dbReference type="Proteomes" id="UP000052008"/>
    </source>
</evidence>
<dbReference type="GO" id="GO:0030170">
    <property type="term" value="F:pyridoxal phosphate binding"/>
    <property type="evidence" value="ECO:0007669"/>
    <property type="project" value="InterPro"/>
</dbReference>
<comment type="cofactor">
    <cofactor evidence="1 6 7">
        <name>pyridoxal 5'-phosphate</name>
        <dbReference type="ChEBI" id="CHEBI:597326"/>
    </cofactor>
</comment>
<dbReference type="GO" id="GO:0005737">
    <property type="term" value="C:cytoplasm"/>
    <property type="evidence" value="ECO:0007669"/>
    <property type="project" value="TreeGrafter"/>
</dbReference>
<organism evidence="8 9">
    <name type="scientific">candidate division TA06 bacterium DG_24</name>
    <dbReference type="NCBI Taxonomy" id="1703770"/>
    <lineage>
        <taxon>Bacteria</taxon>
        <taxon>Bacteria division TA06</taxon>
    </lineage>
</organism>
<evidence type="ECO:0000256" key="7">
    <source>
        <dbReference type="RuleBase" id="RU000382"/>
    </source>
</evidence>
<dbReference type="PANTHER" id="PTHR11999">
    <property type="entry name" value="GROUP II PYRIDOXAL-5-PHOSPHATE DECARBOXYLASE"/>
    <property type="match status" value="1"/>
</dbReference>
<dbReference type="Proteomes" id="UP000052008">
    <property type="component" value="Unassembled WGS sequence"/>
</dbReference>
<gene>
    <name evidence="8" type="ORF">AMJ39_04960</name>
</gene>
<evidence type="ECO:0000256" key="4">
    <source>
        <dbReference type="ARBA" id="ARBA00022898"/>
    </source>
</evidence>
<dbReference type="CDD" id="cd06450">
    <property type="entry name" value="DOPA_deC_like"/>
    <property type="match status" value="1"/>
</dbReference>
<evidence type="ECO:0000256" key="6">
    <source>
        <dbReference type="PIRSR" id="PIRSR602129-50"/>
    </source>
</evidence>